<reference evidence="1 2" key="3">
    <citation type="journal article" date="2012" name="J. Bacteriol.">
        <title>Genome Sequence of Paenibacillus terrae HPL-003, a Xylanase-Producing Bacterium Isolated from Soil Found in Forest Residue.</title>
        <authorList>
            <person name="Shin S.H."/>
            <person name="Kim S."/>
            <person name="Kim J.Y."/>
            <person name="Song H.Y."/>
            <person name="Cho S.J."/>
            <person name="Kim D.R."/>
            <person name="Lee K.I."/>
            <person name="Lim H.K."/>
            <person name="Park N.J."/>
            <person name="Hwang I.T."/>
            <person name="Yang K.S."/>
        </authorList>
    </citation>
    <scope>NUCLEOTIDE SEQUENCE [LARGE SCALE GENOMIC DNA]</scope>
    <source>
        <strain evidence="1 2">HPL-003</strain>
    </source>
</reference>
<dbReference type="HOGENOM" id="CLU_153159_0_0_9"/>
<dbReference type="AlphaFoldDB" id="G7VQY2"/>
<reference evidence="2" key="1">
    <citation type="submission" date="2011-11" db="EMBL/GenBank/DDBJ databases">
        <title>Complete sequence of Paenibacillus terrae HPL-003.</title>
        <authorList>
            <person name="Shin S.H."/>
            <person name="Kim S."/>
            <person name="Kim J.Y."/>
        </authorList>
    </citation>
    <scope>NUCLEOTIDE SEQUENCE [LARGE SCALE GENOMIC DNA]</scope>
    <source>
        <strain evidence="2">HPL-003</strain>
    </source>
</reference>
<gene>
    <name evidence="1" type="ordered locus">HPL003_22585</name>
</gene>
<accession>G7VQY2</accession>
<name>G7VQY2_PAETH</name>
<dbReference type="EMBL" id="CP003107">
    <property type="protein sequence ID" value="AET61241.1"/>
    <property type="molecule type" value="Genomic_DNA"/>
</dbReference>
<dbReference type="Proteomes" id="UP000005876">
    <property type="component" value="Chromosome"/>
</dbReference>
<sequence length="138" mass="16157">MYKDLDEFITEYQHTADFWYDVGCVMASEKLSKFGSEDWQELSSIVHNRPLEWQKKLAYCLDTSCNMYELEILLSLLNTEDEELFEICIDTLRSFTTQESKQMILDNPSILNRVNDLLPKAGIVSKKMLEDFLKKLNA</sequence>
<organism evidence="1 2">
    <name type="scientific">Paenibacillus terrae (strain HPL-003)</name>
    <dbReference type="NCBI Taxonomy" id="985665"/>
    <lineage>
        <taxon>Bacteria</taxon>
        <taxon>Bacillati</taxon>
        <taxon>Bacillota</taxon>
        <taxon>Bacilli</taxon>
        <taxon>Bacillales</taxon>
        <taxon>Paenibacillaceae</taxon>
        <taxon>Paenibacillus</taxon>
    </lineage>
</organism>
<dbReference type="eggNOG" id="ENOG5031WUV">
    <property type="taxonomic scope" value="Bacteria"/>
</dbReference>
<dbReference type="STRING" id="985665.HPL003_22585"/>
<proteinExistence type="predicted"/>
<evidence type="ECO:0008006" key="3">
    <source>
        <dbReference type="Google" id="ProtNLM"/>
    </source>
</evidence>
<dbReference type="OrthoDB" id="1914797at2"/>
<protein>
    <recommendedName>
        <fullName evidence="3">Immunity protein 30 domain-containing protein</fullName>
    </recommendedName>
</protein>
<evidence type="ECO:0000313" key="1">
    <source>
        <dbReference type="EMBL" id="AET61241.1"/>
    </source>
</evidence>
<evidence type="ECO:0000313" key="2">
    <source>
        <dbReference type="Proteomes" id="UP000005876"/>
    </source>
</evidence>
<reference key="2">
    <citation type="submission" date="2011-11" db="EMBL/GenBank/DDBJ databases">
        <authorList>
            <person name="Shin S.H."/>
            <person name="Kim S."/>
            <person name="Kim J.Y."/>
        </authorList>
    </citation>
    <scope>NUCLEOTIDE SEQUENCE</scope>
    <source>
        <strain>HPL-003</strain>
    </source>
</reference>
<dbReference type="RefSeq" id="WP_014281936.1">
    <property type="nucleotide sequence ID" value="NC_016641.1"/>
</dbReference>
<dbReference type="KEGG" id="pta:HPL003_22585"/>